<dbReference type="EMBL" id="QNUK01000512">
    <property type="protein sequence ID" value="KAF5892287.1"/>
    <property type="molecule type" value="Genomic_DNA"/>
</dbReference>
<feature type="region of interest" description="Disordered" evidence="1">
    <location>
        <begin position="47"/>
        <end position="77"/>
    </location>
</feature>
<dbReference type="AlphaFoldDB" id="A0A8J4U4S0"/>
<dbReference type="Proteomes" id="UP000727407">
    <property type="component" value="Unassembled WGS sequence"/>
</dbReference>
<evidence type="ECO:0000256" key="1">
    <source>
        <dbReference type="SAM" id="MobiDB-lite"/>
    </source>
</evidence>
<sequence>MRRETGNVFSSASFLPAVFLKGFINATEIVQTKQGSVDEKTAVFCIASPQPSGSESERNPEDRRITPSIYTPSLGET</sequence>
<comment type="caution">
    <text evidence="2">The sequence shown here is derived from an EMBL/GenBank/DDBJ whole genome shotgun (WGS) entry which is preliminary data.</text>
</comment>
<evidence type="ECO:0000313" key="2">
    <source>
        <dbReference type="EMBL" id="KAF5892287.1"/>
    </source>
</evidence>
<evidence type="ECO:0000313" key="3">
    <source>
        <dbReference type="Proteomes" id="UP000727407"/>
    </source>
</evidence>
<name>A0A8J4U4S0_CLAMG</name>
<feature type="compositionally biased region" description="Polar residues" evidence="1">
    <location>
        <begin position="68"/>
        <end position="77"/>
    </location>
</feature>
<gene>
    <name evidence="2" type="primary">ggn</name>
    <name evidence="2" type="ORF">DAT39_017988</name>
</gene>
<keyword evidence="3" id="KW-1185">Reference proteome</keyword>
<proteinExistence type="predicted"/>
<organism evidence="2 3">
    <name type="scientific">Clarias magur</name>
    <name type="common">Asian catfish</name>
    <name type="synonym">Macropteronotus magur</name>
    <dbReference type="NCBI Taxonomy" id="1594786"/>
    <lineage>
        <taxon>Eukaryota</taxon>
        <taxon>Metazoa</taxon>
        <taxon>Chordata</taxon>
        <taxon>Craniata</taxon>
        <taxon>Vertebrata</taxon>
        <taxon>Euteleostomi</taxon>
        <taxon>Actinopterygii</taxon>
        <taxon>Neopterygii</taxon>
        <taxon>Teleostei</taxon>
        <taxon>Ostariophysi</taxon>
        <taxon>Siluriformes</taxon>
        <taxon>Clariidae</taxon>
        <taxon>Clarias</taxon>
    </lineage>
</organism>
<accession>A0A8J4U4S0</accession>
<feature type="compositionally biased region" description="Basic and acidic residues" evidence="1">
    <location>
        <begin position="55"/>
        <end position="65"/>
    </location>
</feature>
<reference evidence="2" key="1">
    <citation type="submission" date="2020-07" db="EMBL/GenBank/DDBJ databases">
        <title>Clarias magur genome sequencing, assembly and annotation.</title>
        <authorList>
            <person name="Kushwaha B."/>
            <person name="Kumar R."/>
            <person name="Das P."/>
            <person name="Joshi C.G."/>
            <person name="Kumar D."/>
            <person name="Nagpure N.S."/>
            <person name="Pandey M."/>
            <person name="Agarwal S."/>
            <person name="Srivastava S."/>
            <person name="Singh M."/>
            <person name="Sahoo L."/>
            <person name="Jayasankar P."/>
            <person name="Meher P.K."/>
            <person name="Koringa P.G."/>
            <person name="Iquebal M.A."/>
            <person name="Das S.P."/>
            <person name="Bit A."/>
            <person name="Patnaik S."/>
            <person name="Patel N."/>
            <person name="Shah T.M."/>
            <person name="Hinsu A."/>
            <person name="Jena J.K."/>
        </authorList>
    </citation>
    <scope>NUCLEOTIDE SEQUENCE</scope>
    <source>
        <strain evidence="2">CIFAMagur01</strain>
        <tissue evidence="2">Testis</tissue>
    </source>
</reference>
<protein>
    <submittedName>
        <fullName evidence="2">Gametogenetin</fullName>
    </submittedName>
</protein>